<dbReference type="AlphaFoldDB" id="A0A915AJZ7"/>
<proteinExistence type="predicted"/>
<feature type="compositionally biased region" description="Basic residues" evidence="1">
    <location>
        <begin position="73"/>
        <end position="89"/>
    </location>
</feature>
<evidence type="ECO:0000256" key="1">
    <source>
        <dbReference type="SAM" id="MobiDB-lite"/>
    </source>
</evidence>
<feature type="region of interest" description="Disordered" evidence="1">
    <location>
        <begin position="68"/>
        <end position="89"/>
    </location>
</feature>
<evidence type="ECO:0000313" key="2">
    <source>
        <dbReference type="Proteomes" id="UP000887569"/>
    </source>
</evidence>
<feature type="compositionally biased region" description="Polar residues" evidence="1">
    <location>
        <begin position="38"/>
        <end position="50"/>
    </location>
</feature>
<reference evidence="3" key="1">
    <citation type="submission" date="2022-11" db="UniProtKB">
        <authorList>
            <consortium name="WormBaseParasite"/>
        </authorList>
    </citation>
    <scope>IDENTIFICATION</scope>
</reference>
<evidence type="ECO:0000313" key="3">
    <source>
        <dbReference type="WBParaSite" id="PgR009X_g217_t01"/>
    </source>
</evidence>
<sequence>MSPRKNVKSPLSSPAKCGGSRLMALRKSPTKKAIAPKQATSIPSQSSKSFFNGEPLNKSWAEIVEEEEEIKKTRSAPHRRKLSSPKKSC</sequence>
<organism evidence="2 3">
    <name type="scientific">Parascaris univalens</name>
    <name type="common">Nematode worm</name>
    <dbReference type="NCBI Taxonomy" id="6257"/>
    <lineage>
        <taxon>Eukaryota</taxon>
        <taxon>Metazoa</taxon>
        <taxon>Ecdysozoa</taxon>
        <taxon>Nematoda</taxon>
        <taxon>Chromadorea</taxon>
        <taxon>Rhabditida</taxon>
        <taxon>Spirurina</taxon>
        <taxon>Ascaridomorpha</taxon>
        <taxon>Ascaridoidea</taxon>
        <taxon>Ascarididae</taxon>
        <taxon>Parascaris</taxon>
    </lineage>
</organism>
<dbReference type="Proteomes" id="UP000887569">
    <property type="component" value="Unplaced"/>
</dbReference>
<protein>
    <submittedName>
        <fullName evidence="3">Uncharacterized protein</fullName>
    </submittedName>
</protein>
<feature type="region of interest" description="Disordered" evidence="1">
    <location>
        <begin position="1"/>
        <end position="53"/>
    </location>
</feature>
<accession>A0A915AJZ7</accession>
<name>A0A915AJZ7_PARUN</name>
<keyword evidence="2" id="KW-1185">Reference proteome</keyword>
<dbReference type="WBParaSite" id="PgR009X_g217_t01">
    <property type="protein sequence ID" value="PgR009X_g217_t01"/>
    <property type="gene ID" value="PgR009X_g217"/>
</dbReference>